<comment type="catalytic activity">
    <reaction evidence="1">
        <text>Hydrolysis of terminal non-reducing N-acetyl-D-hexosamine residues in N-acetyl-beta-D-hexosaminides.</text>
        <dbReference type="EC" id="3.2.1.52"/>
    </reaction>
</comment>
<dbReference type="InterPro" id="IPR036962">
    <property type="entry name" value="Glyco_hydro_3_N_sf"/>
</dbReference>
<proteinExistence type="inferred from homology"/>
<evidence type="ECO:0000256" key="3">
    <source>
        <dbReference type="ARBA" id="ARBA00012663"/>
    </source>
</evidence>
<dbReference type="RefSeq" id="WP_284388175.1">
    <property type="nucleotide sequence ID" value="NZ_BSNK01000001.1"/>
</dbReference>
<comment type="similarity">
    <text evidence="2">Belongs to the glycosyl hydrolase 3 family.</text>
</comment>
<keyword evidence="4 7" id="KW-0378">Hydrolase</keyword>
<reference evidence="7" key="1">
    <citation type="journal article" date="2014" name="Int. J. Syst. Evol. Microbiol.">
        <title>Complete genome of a new Firmicutes species belonging to the dominant human colonic microbiota ('Ruminococcus bicirculans') reveals two chromosomes and a selective capacity to utilize plant glucans.</title>
        <authorList>
            <consortium name="NISC Comparative Sequencing Program"/>
            <person name="Wegmann U."/>
            <person name="Louis P."/>
            <person name="Goesmann A."/>
            <person name="Henrissat B."/>
            <person name="Duncan S.H."/>
            <person name="Flint H.J."/>
        </authorList>
    </citation>
    <scope>NUCLEOTIDE SEQUENCE</scope>
    <source>
        <strain evidence="7">NBRC 108219</strain>
    </source>
</reference>
<evidence type="ECO:0000313" key="7">
    <source>
        <dbReference type="EMBL" id="GLQ23104.1"/>
    </source>
</evidence>
<keyword evidence="5" id="KW-0326">Glycosidase</keyword>
<dbReference type="InterPro" id="IPR017853">
    <property type="entry name" value="GH"/>
</dbReference>
<feature type="domain" description="Glycoside hydrolase family 3 N-terminal" evidence="6">
    <location>
        <begin position="30"/>
        <end position="295"/>
    </location>
</feature>
<accession>A0ABQ5V6F5</accession>
<reference evidence="7" key="2">
    <citation type="submission" date="2023-01" db="EMBL/GenBank/DDBJ databases">
        <title>Draft genome sequence of Algimonas ampicilliniresistens strain NBRC 108219.</title>
        <authorList>
            <person name="Sun Q."/>
            <person name="Mori K."/>
        </authorList>
    </citation>
    <scope>NUCLEOTIDE SEQUENCE</scope>
    <source>
        <strain evidence="7">NBRC 108219</strain>
    </source>
</reference>
<dbReference type="Proteomes" id="UP001161391">
    <property type="component" value="Unassembled WGS sequence"/>
</dbReference>
<organism evidence="7 8">
    <name type="scientific">Algimonas ampicilliniresistens</name>
    <dbReference type="NCBI Taxonomy" id="1298735"/>
    <lineage>
        <taxon>Bacteria</taxon>
        <taxon>Pseudomonadati</taxon>
        <taxon>Pseudomonadota</taxon>
        <taxon>Alphaproteobacteria</taxon>
        <taxon>Maricaulales</taxon>
        <taxon>Robiginitomaculaceae</taxon>
        <taxon>Algimonas</taxon>
    </lineage>
</organism>
<dbReference type="PANTHER" id="PTHR30480">
    <property type="entry name" value="BETA-HEXOSAMINIDASE-RELATED"/>
    <property type="match status" value="1"/>
</dbReference>
<dbReference type="NCBIfam" id="NF003740">
    <property type="entry name" value="PRK05337.1"/>
    <property type="match status" value="1"/>
</dbReference>
<sequence>MSQLAAILGLSGPRLTVSERTFFRDANPWAFILFGRNVESPDQLRRLCDDLRGAVGRDALIFVDQEGGRVQRLKEPHWRAYPTGAAYAAVHNDDDEKGKRAIFLGHRLIADDLRAVGITANCAPVLDLPQSGADPIISDRALGDWTDQIVVLAKSAMSGLMDGGVAPVIKHIPGHGRATVDSHKALPRITTSRMLLERTDFRPFRMLADAPMAMTAHAVYSIVDEDPVTTSPKALRDLIRTTIGFDGLLMSDDLDMKALTGSLQFKTTAALDAGCDIALQCSGDLLDMIEVAKGGRSLDGRSLERAQVAEATTKSVAEFDREAAEAEFDKLMARSL</sequence>
<dbReference type="InterPro" id="IPR001764">
    <property type="entry name" value="Glyco_hydro_3_N"/>
</dbReference>
<dbReference type="InterPro" id="IPR050226">
    <property type="entry name" value="NagZ_Beta-hexosaminidase"/>
</dbReference>
<keyword evidence="8" id="KW-1185">Reference proteome</keyword>
<dbReference type="GO" id="GO:0016787">
    <property type="term" value="F:hydrolase activity"/>
    <property type="evidence" value="ECO:0007669"/>
    <property type="project" value="UniProtKB-KW"/>
</dbReference>
<dbReference type="Pfam" id="PF00933">
    <property type="entry name" value="Glyco_hydro_3"/>
    <property type="match status" value="1"/>
</dbReference>
<dbReference type="EC" id="3.2.1.52" evidence="3"/>
<dbReference type="SUPFAM" id="SSF51445">
    <property type="entry name" value="(Trans)glycosidases"/>
    <property type="match status" value="1"/>
</dbReference>
<dbReference type="EMBL" id="BSNK01000001">
    <property type="protein sequence ID" value="GLQ23104.1"/>
    <property type="molecule type" value="Genomic_DNA"/>
</dbReference>
<evidence type="ECO:0000256" key="5">
    <source>
        <dbReference type="ARBA" id="ARBA00023295"/>
    </source>
</evidence>
<evidence type="ECO:0000256" key="1">
    <source>
        <dbReference type="ARBA" id="ARBA00001231"/>
    </source>
</evidence>
<comment type="caution">
    <text evidence="7">The sequence shown here is derived from an EMBL/GenBank/DDBJ whole genome shotgun (WGS) entry which is preliminary data.</text>
</comment>
<dbReference type="Gene3D" id="3.20.20.300">
    <property type="entry name" value="Glycoside hydrolase, family 3, N-terminal domain"/>
    <property type="match status" value="1"/>
</dbReference>
<evidence type="ECO:0000256" key="2">
    <source>
        <dbReference type="ARBA" id="ARBA00005336"/>
    </source>
</evidence>
<dbReference type="PANTHER" id="PTHR30480:SF13">
    <property type="entry name" value="BETA-HEXOSAMINIDASE"/>
    <property type="match status" value="1"/>
</dbReference>
<name>A0ABQ5V6F5_9PROT</name>
<gene>
    <name evidence="7" type="ORF">GCM10007853_09780</name>
</gene>
<evidence type="ECO:0000256" key="4">
    <source>
        <dbReference type="ARBA" id="ARBA00022801"/>
    </source>
</evidence>
<protein>
    <recommendedName>
        <fullName evidence="3">beta-N-acetylhexosaminidase</fullName>
        <ecNumber evidence="3">3.2.1.52</ecNumber>
    </recommendedName>
</protein>
<evidence type="ECO:0000259" key="6">
    <source>
        <dbReference type="Pfam" id="PF00933"/>
    </source>
</evidence>
<evidence type="ECO:0000313" key="8">
    <source>
        <dbReference type="Proteomes" id="UP001161391"/>
    </source>
</evidence>